<keyword evidence="2" id="KW-0732">Signal</keyword>
<keyword evidence="5" id="KW-1185">Reference proteome</keyword>
<feature type="signal peptide" evidence="2">
    <location>
        <begin position="1"/>
        <end position="24"/>
    </location>
</feature>
<feature type="chain" id="PRO_5046546391" evidence="2">
    <location>
        <begin position="25"/>
        <end position="224"/>
    </location>
</feature>
<evidence type="ECO:0000313" key="5">
    <source>
        <dbReference type="Proteomes" id="UP001204524"/>
    </source>
</evidence>
<dbReference type="InterPro" id="IPR012347">
    <property type="entry name" value="Ferritin-like"/>
</dbReference>
<evidence type="ECO:0000256" key="1">
    <source>
        <dbReference type="SAM" id="MobiDB-lite"/>
    </source>
</evidence>
<evidence type="ECO:0000313" key="4">
    <source>
        <dbReference type="EMBL" id="MCP3420959.1"/>
    </source>
</evidence>
<dbReference type="PROSITE" id="PS51257">
    <property type="entry name" value="PROKAR_LIPOPROTEIN"/>
    <property type="match status" value="1"/>
</dbReference>
<evidence type="ECO:0000256" key="2">
    <source>
        <dbReference type="SAM" id="SignalP"/>
    </source>
</evidence>
<sequence length="224" mass="23727">MPTVRARRPGGTAAALAVLVLALAGCTSESEPEEEAAAPVVQLGAPGESNTTLSPEEAESIDDPAYTDADVAFVQGMIPHHQQALEMTALVGDRADDPDLKAIAERIEVSQVAEMDQLEGWLTARGESVSGMHAGHGDGEHGMPGMLTPQEMDRLERASGPRFDRLFLLGMIRHHEGAVLMVESLLTEGEGGQESEVFQLAGHIGSDQQVEIAAMKRKLAELAG</sequence>
<dbReference type="PANTHER" id="PTHR36933">
    <property type="entry name" value="SLL0788 PROTEIN"/>
    <property type="match status" value="1"/>
</dbReference>
<dbReference type="Pfam" id="PF03713">
    <property type="entry name" value="DUF305"/>
    <property type="match status" value="1"/>
</dbReference>
<dbReference type="InterPro" id="IPR005183">
    <property type="entry name" value="DUF305_CopM-like"/>
</dbReference>
<proteinExistence type="predicted"/>
<feature type="region of interest" description="Disordered" evidence="1">
    <location>
        <begin position="30"/>
        <end position="58"/>
    </location>
</feature>
<feature type="domain" description="DUF305" evidence="3">
    <location>
        <begin position="70"/>
        <end position="217"/>
    </location>
</feature>
<evidence type="ECO:0000259" key="3">
    <source>
        <dbReference type="Pfam" id="PF03713"/>
    </source>
</evidence>
<comment type="caution">
    <text evidence="4">The sequence shown here is derived from an EMBL/GenBank/DDBJ whole genome shotgun (WGS) entry which is preliminary data.</text>
</comment>
<name>A0ABT1KUA9_9ACTN</name>
<dbReference type="Proteomes" id="UP001204524">
    <property type="component" value="Unassembled WGS sequence"/>
</dbReference>
<dbReference type="Gene3D" id="1.20.1260.10">
    <property type="match status" value="1"/>
</dbReference>
<accession>A0ABT1KUA9</accession>
<dbReference type="EMBL" id="JANARS010000002">
    <property type="protein sequence ID" value="MCP3420959.1"/>
    <property type="molecule type" value="Genomic_DNA"/>
</dbReference>
<reference evidence="4 5" key="1">
    <citation type="submission" date="2022-06" db="EMBL/GenBank/DDBJ databases">
        <authorList>
            <person name="So Y."/>
        </authorList>
    </citation>
    <scope>NUCLEOTIDE SEQUENCE [LARGE SCALE GENOMIC DNA]</scope>
    <source>
        <strain evidence="4 5">STR3</strain>
    </source>
</reference>
<dbReference type="RefSeq" id="WP_254180202.1">
    <property type="nucleotide sequence ID" value="NZ_JANARS010000002.1"/>
</dbReference>
<organism evidence="4 5">
    <name type="scientific">Nocardioides pinisoli</name>
    <dbReference type="NCBI Taxonomy" id="2950279"/>
    <lineage>
        <taxon>Bacteria</taxon>
        <taxon>Bacillati</taxon>
        <taxon>Actinomycetota</taxon>
        <taxon>Actinomycetes</taxon>
        <taxon>Propionibacteriales</taxon>
        <taxon>Nocardioidaceae</taxon>
        <taxon>Nocardioides</taxon>
    </lineage>
</organism>
<gene>
    <name evidence="4" type="ORF">NCI01_04050</name>
</gene>
<protein>
    <submittedName>
        <fullName evidence="4">DUF305 domain-containing protein</fullName>
    </submittedName>
</protein>
<dbReference type="PANTHER" id="PTHR36933:SF1">
    <property type="entry name" value="SLL0788 PROTEIN"/>
    <property type="match status" value="1"/>
</dbReference>